<name>A0A556N772_9FLAO</name>
<proteinExistence type="predicted"/>
<comment type="caution">
    <text evidence="1">The sequence shown here is derived from an EMBL/GenBank/DDBJ whole genome shotgun (WGS) entry which is preliminary data.</text>
</comment>
<evidence type="ECO:0000313" key="2">
    <source>
        <dbReference type="Proteomes" id="UP000316008"/>
    </source>
</evidence>
<sequence length="67" mass="7379">MKTLFALALACCFSSGDGTVYVCDSPSSVAYHYKRDCRGLNNCKHEVKKTTVSEAEKLGLKLCGWED</sequence>
<organism evidence="1 2">
    <name type="scientific">Fluviicola chungangensis</name>
    <dbReference type="NCBI Taxonomy" id="2597671"/>
    <lineage>
        <taxon>Bacteria</taxon>
        <taxon>Pseudomonadati</taxon>
        <taxon>Bacteroidota</taxon>
        <taxon>Flavobacteriia</taxon>
        <taxon>Flavobacteriales</taxon>
        <taxon>Crocinitomicaceae</taxon>
        <taxon>Fluviicola</taxon>
    </lineage>
</organism>
<dbReference type="Proteomes" id="UP000316008">
    <property type="component" value="Unassembled WGS sequence"/>
</dbReference>
<protein>
    <submittedName>
        <fullName evidence="1">Uncharacterized protein</fullName>
    </submittedName>
</protein>
<gene>
    <name evidence="1" type="ORF">FO442_02570</name>
</gene>
<keyword evidence="2" id="KW-1185">Reference proteome</keyword>
<reference evidence="1 2" key="1">
    <citation type="submission" date="2019-07" db="EMBL/GenBank/DDBJ databases">
        <authorList>
            <person name="Huq M.A."/>
        </authorList>
    </citation>
    <scope>NUCLEOTIDE SEQUENCE [LARGE SCALE GENOMIC DNA]</scope>
    <source>
        <strain evidence="1 2">MAH-3</strain>
    </source>
</reference>
<dbReference type="EMBL" id="VLPL01000001">
    <property type="protein sequence ID" value="TSJ48034.1"/>
    <property type="molecule type" value="Genomic_DNA"/>
</dbReference>
<dbReference type="RefSeq" id="WP_144331569.1">
    <property type="nucleotide sequence ID" value="NZ_VLPL01000001.1"/>
</dbReference>
<accession>A0A556N772</accession>
<dbReference type="AlphaFoldDB" id="A0A556N772"/>
<evidence type="ECO:0000313" key="1">
    <source>
        <dbReference type="EMBL" id="TSJ48034.1"/>
    </source>
</evidence>
<dbReference type="OrthoDB" id="885042at2"/>